<evidence type="ECO:0000256" key="7">
    <source>
        <dbReference type="SAM" id="MobiDB-lite"/>
    </source>
</evidence>
<dbReference type="Proteomes" id="UP001172708">
    <property type="component" value="Unassembled WGS sequence"/>
</dbReference>
<evidence type="ECO:0000256" key="5">
    <source>
        <dbReference type="ARBA" id="ARBA00023163"/>
    </source>
</evidence>
<accession>A0ABT8GE10</accession>
<dbReference type="PANTHER" id="PTHR43133:SF66">
    <property type="entry name" value="ECF RNA POLYMERASE SIGMA FACTOR SIGK"/>
    <property type="match status" value="1"/>
</dbReference>
<comment type="caution">
    <text evidence="10">The sequence shown here is derived from an EMBL/GenBank/DDBJ whole genome shotgun (WGS) entry which is preliminary data.</text>
</comment>
<dbReference type="RefSeq" id="WP_301140844.1">
    <property type="nucleotide sequence ID" value="NZ_JAUHQA010000001.1"/>
</dbReference>
<dbReference type="EMBL" id="JAUHQA010000001">
    <property type="protein sequence ID" value="MDN4479665.1"/>
    <property type="molecule type" value="Genomic_DNA"/>
</dbReference>
<evidence type="ECO:0000256" key="3">
    <source>
        <dbReference type="ARBA" id="ARBA00023082"/>
    </source>
</evidence>
<proteinExistence type="inferred from homology"/>
<dbReference type="InterPro" id="IPR036388">
    <property type="entry name" value="WH-like_DNA-bd_sf"/>
</dbReference>
<keyword evidence="3 6" id="KW-0731">Sigma factor</keyword>
<dbReference type="SUPFAM" id="SSF88946">
    <property type="entry name" value="Sigma2 domain of RNA polymerase sigma factors"/>
    <property type="match status" value="1"/>
</dbReference>
<keyword evidence="5 6" id="KW-0804">Transcription</keyword>
<feature type="region of interest" description="Disordered" evidence="7">
    <location>
        <begin position="1"/>
        <end position="24"/>
    </location>
</feature>
<dbReference type="Gene3D" id="1.10.1740.10">
    <property type="match status" value="1"/>
</dbReference>
<evidence type="ECO:0000256" key="6">
    <source>
        <dbReference type="RuleBase" id="RU000716"/>
    </source>
</evidence>
<evidence type="ECO:0000313" key="11">
    <source>
        <dbReference type="Proteomes" id="UP001172708"/>
    </source>
</evidence>
<dbReference type="InterPro" id="IPR000838">
    <property type="entry name" value="RNA_pol_sigma70_ECF_CS"/>
</dbReference>
<dbReference type="InterPro" id="IPR039425">
    <property type="entry name" value="RNA_pol_sigma-70-like"/>
</dbReference>
<dbReference type="CDD" id="cd06171">
    <property type="entry name" value="Sigma70_r4"/>
    <property type="match status" value="1"/>
</dbReference>
<reference evidence="10" key="1">
    <citation type="submission" date="2023-06" db="EMBL/GenBank/DDBJ databases">
        <title>Egi l300058.</title>
        <authorList>
            <person name="Gao L."/>
            <person name="Fang B.-Z."/>
            <person name="Li W.-J."/>
        </authorList>
    </citation>
    <scope>NUCLEOTIDE SEQUENCE</scope>
    <source>
        <strain evidence="10">EGI L300058</strain>
    </source>
</reference>
<feature type="domain" description="RNA polymerase sigma-70 region 2" evidence="8">
    <location>
        <begin position="43"/>
        <end position="110"/>
    </location>
</feature>
<evidence type="ECO:0000259" key="9">
    <source>
        <dbReference type="Pfam" id="PF04545"/>
    </source>
</evidence>
<dbReference type="PROSITE" id="PS01063">
    <property type="entry name" value="SIGMA70_ECF"/>
    <property type="match status" value="1"/>
</dbReference>
<name>A0ABT8GE10_9MICO</name>
<dbReference type="Pfam" id="PF04545">
    <property type="entry name" value="Sigma70_r4"/>
    <property type="match status" value="1"/>
</dbReference>
<evidence type="ECO:0000259" key="8">
    <source>
        <dbReference type="Pfam" id="PF04542"/>
    </source>
</evidence>
<keyword evidence="4 6" id="KW-0238">DNA-binding</keyword>
<evidence type="ECO:0000256" key="1">
    <source>
        <dbReference type="ARBA" id="ARBA00010641"/>
    </source>
</evidence>
<dbReference type="InterPro" id="IPR013324">
    <property type="entry name" value="RNA_pol_sigma_r3/r4-like"/>
</dbReference>
<dbReference type="InterPro" id="IPR013325">
    <property type="entry name" value="RNA_pol_sigma_r2"/>
</dbReference>
<dbReference type="InterPro" id="IPR007627">
    <property type="entry name" value="RNA_pol_sigma70_r2"/>
</dbReference>
<dbReference type="SUPFAM" id="SSF88659">
    <property type="entry name" value="Sigma3 and sigma4 domains of RNA polymerase sigma factors"/>
    <property type="match status" value="1"/>
</dbReference>
<dbReference type="PANTHER" id="PTHR43133">
    <property type="entry name" value="RNA POLYMERASE ECF-TYPE SIGMA FACTO"/>
    <property type="match status" value="1"/>
</dbReference>
<dbReference type="NCBIfam" id="TIGR02937">
    <property type="entry name" value="sigma70-ECF"/>
    <property type="match status" value="1"/>
</dbReference>
<evidence type="ECO:0000256" key="4">
    <source>
        <dbReference type="ARBA" id="ARBA00023125"/>
    </source>
</evidence>
<dbReference type="Gene3D" id="1.10.10.10">
    <property type="entry name" value="Winged helix-like DNA-binding domain superfamily/Winged helix DNA-binding domain"/>
    <property type="match status" value="1"/>
</dbReference>
<sequence>MSAERHLRAVPDTPSDGASAPAPDVTSLLERTALGDAEAYERLYDAVAGSVFGLAVRIVRDRDMAEDIAQEALVEVWHRAARFDSALGSARSWILTIAHRRAVDRVRSEQAHTTRMHAHGVRDEVDAAEQDSVVNVMYREWESARVRAGMDSLTERQREAIELTYFKGYTQREAADALGVPLGTAKARIRDGLIKLRDALGGER</sequence>
<feature type="domain" description="RNA polymerase sigma-70 region 4" evidence="9">
    <location>
        <begin position="150"/>
        <end position="197"/>
    </location>
</feature>
<evidence type="ECO:0000256" key="2">
    <source>
        <dbReference type="ARBA" id="ARBA00023015"/>
    </source>
</evidence>
<evidence type="ECO:0000313" key="10">
    <source>
        <dbReference type="EMBL" id="MDN4479665.1"/>
    </source>
</evidence>
<dbReference type="Pfam" id="PF04542">
    <property type="entry name" value="Sigma70_r2"/>
    <property type="match status" value="1"/>
</dbReference>
<gene>
    <name evidence="10" type="ORF">QQX02_01830</name>
</gene>
<keyword evidence="2 6" id="KW-0805">Transcription regulation</keyword>
<organism evidence="10 11">
    <name type="scientific">Demequina muriae</name>
    <dbReference type="NCBI Taxonomy" id="3051664"/>
    <lineage>
        <taxon>Bacteria</taxon>
        <taxon>Bacillati</taxon>
        <taxon>Actinomycetota</taxon>
        <taxon>Actinomycetes</taxon>
        <taxon>Micrococcales</taxon>
        <taxon>Demequinaceae</taxon>
        <taxon>Demequina</taxon>
    </lineage>
</organism>
<keyword evidence="11" id="KW-1185">Reference proteome</keyword>
<dbReference type="InterPro" id="IPR014284">
    <property type="entry name" value="RNA_pol_sigma-70_dom"/>
</dbReference>
<comment type="similarity">
    <text evidence="1 6">Belongs to the sigma-70 factor family. ECF subfamily.</text>
</comment>
<protein>
    <recommendedName>
        <fullName evidence="6">RNA polymerase sigma factor</fullName>
    </recommendedName>
</protein>
<dbReference type="InterPro" id="IPR007630">
    <property type="entry name" value="RNA_pol_sigma70_r4"/>
</dbReference>